<dbReference type="PANTHER" id="PTHR30026">
    <property type="entry name" value="OUTER MEMBRANE PROTEIN TOLC"/>
    <property type="match status" value="1"/>
</dbReference>
<dbReference type="PANTHER" id="PTHR30026:SF20">
    <property type="entry name" value="OUTER MEMBRANE PROTEIN TOLC"/>
    <property type="match status" value="1"/>
</dbReference>
<gene>
    <name evidence="6" type="ORF">MNB_SM-4-602</name>
</gene>
<dbReference type="GO" id="GO:0015288">
    <property type="term" value="F:porin activity"/>
    <property type="evidence" value="ECO:0007669"/>
    <property type="project" value="TreeGrafter"/>
</dbReference>
<evidence type="ECO:0000313" key="6">
    <source>
        <dbReference type="EMBL" id="SFV70012.1"/>
    </source>
</evidence>
<dbReference type="GO" id="GO:1990281">
    <property type="term" value="C:efflux pump complex"/>
    <property type="evidence" value="ECO:0007669"/>
    <property type="project" value="TreeGrafter"/>
</dbReference>
<evidence type="ECO:0000256" key="2">
    <source>
        <dbReference type="ARBA" id="ARBA00022452"/>
    </source>
</evidence>
<accession>A0A1W1CWG6</accession>
<evidence type="ECO:0000256" key="5">
    <source>
        <dbReference type="ARBA" id="ARBA00023237"/>
    </source>
</evidence>
<keyword evidence="3" id="KW-0812">Transmembrane</keyword>
<dbReference type="SUPFAM" id="SSF56954">
    <property type="entry name" value="Outer membrane efflux proteins (OEP)"/>
    <property type="match status" value="1"/>
</dbReference>
<keyword evidence="5" id="KW-0998">Cell outer membrane</keyword>
<keyword evidence="4" id="KW-0472">Membrane</keyword>
<dbReference type="Gene3D" id="1.20.1600.10">
    <property type="entry name" value="Outer membrane efflux proteins (OEP)"/>
    <property type="match status" value="1"/>
</dbReference>
<dbReference type="EMBL" id="FPHF01000119">
    <property type="protein sequence ID" value="SFV70012.1"/>
    <property type="molecule type" value="Genomic_DNA"/>
</dbReference>
<dbReference type="GO" id="GO:0015562">
    <property type="term" value="F:efflux transmembrane transporter activity"/>
    <property type="evidence" value="ECO:0007669"/>
    <property type="project" value="InterPro"/>
</dbReference>
<name>A0A1W1CWG6_9ZZZZ</name>
<sequence>MIKIFYILFLPLLAFSKTLFLQETIQEYLSYKNPYYYASIAKETISRENEKVYQSAFDTQFNIQYNNKRYPTTQGEYQQVDMTKTIGNGMEFSVAYRNAQGTQEYNNIKTGEEGELYTSIKIPVLSLLNNTSQNELDFKVAQLKTKELTQTSRKNILSLYFKSSKIYFKLLLYKSIYQTEQGLLDKAKLNYDFVSKEVKSGKLAQIALIDVKSQIINRKQRLLSSKNKYQNSKNTFLKYLNIQEKTFDTQYTLPSIKVEKMSNKSPYKEGHEIAIKNRPEFQRIDYQLDKLDLQSRYNDISKYPKFNMKLDSIYDLEYKENGYKIAMEFNFPLERSNYKGKNEAYKKEMALLKNTKLTIKNDIQTNIRNIIQKISLQKKNIKLADQEINLVKQLERAERRRYQEGLGSLLFVNQREILTLQAKQKLLYYYFKLQLLHLQLKYERGTLLKKS</sequence>
<dbReference type="GO" id="GO:0009279">
    <property type="term" value="C:cell outer membrane"/>
    <property type="evidence" value="ECO:0007669"/>
    <property type="project" value="UniProtKB-SubCell"/>
</dbReference>
<evidence type="ECO:0000256" key="3">
    <source>
        <dbReference type="ARBA" id="ARBA00022692"/>
    </source>
</evidence>
<reference evidence="6" key="1">
    <citation type="submission" date="2016-10" db="EMBL/GenBank/DDBJ databases">
        <authorList>
            <person name="de Groot N.N."/>
        </authorList>
    </citation>
    <scope>NUCLEOTIDE SEQUENCE</scope>
</reference>
<evidence type="ECO:0000256" key="4">
    <source>
        <dbReference type="ARBA" id="ARBA00023136"/>
    </source>
</evidence>
<keyword evidence="2" id="KW-1134">Transmembrane beta strand</keyword>
<evidence type="ECO:0000256" key="1">
    <source>
        <dbReference type="ARBA" id="ARBA00004442"/>
    </source>
</evidence>
<protein>
    <submittedName>
        <fullName evidence="6">Outer membrane component of multidrug efflux pump</fullName>
    </submittedName>
</protein>
<dbReference type="InterPro" id="IPR051906">
    <property type="entry name" value="TolC-like"/>
</dbReference>
<dbReference type="AlphaFoldDB" id="A0A1W1CWG6"/>
<proteinExistence type="predicted"/>
<organism evidence="6">
    <name type="scientific">hydrothermal vent metagenome</name>
    <dbReference type="NCBI Taxonomy" id="652676"/>
    <lineage>
        <taxon>unclassified sequences</taxon>
        <taxon>metagenomes</taxon>
        <taxon>ecological metagenomes</taxon>
    </lineage>
</organism>
<comment type="subcellular location">
    <subcellularLocation>
        <location evidence="1">Cell outer membrane</location>
    </subcellularLocation>
</comment>